<dbReference type="GO" id="GO:0050661">
    <property type="term" value="F:NADP binding"/>
    <property type="evidence" value="ECO:0007669"/>
    <property type="project" value="InterPro"/>
</dbReference>
<evidence type="ECO:0000256" key="1">
    <source>
        <dbReference type="ARBA" id="ARBA00001917"/>
    </source>
</evidence>
<dbReference type="PANTHER" id="PTHR43303">
    <property type="entry name" value="NADPH DEHYDROGENASE C23G7.10C-RELATED"/>
    <property type="match status" value="1"/>
</dbReference>
<keyword evidence="5" id="KW-0560">Oxidoreductase</keyword>
<evidence type="ECO:0000313" key="7">
    <source>
        <dbReference type="EMBL" id="PRX17109.1"/>
    </source>
</evidence>
<proteinExistence type="predicted"/>
<keyword evidence="8" id="KW-1185">Reference proteome</keyword>
<accession>A0A2T0K2P1</accession>
<dbReference type="GO" id="GO:0010181">
    <property type="term" value="F:FMN binding"/>
    <property type="evidence" value="ECO:0007669"/>
    <property type="project" value="InterPro"/>
</dbReference>
<evidence type="ECO:0000256" key="2">
    <source>
        <dbReference type="ARBA" id="ARBA00022630"/>
    </source>
</evidence>
<dbReference type="PANTHER" id="PTHR43303:SF4">
    <property type="entry name" value="NADPH DEHYDROGENASE C23G7.10C-RELATED"/>
    <property type="match status" value="1"/>
</dbReference>
<reference evidence="7 8" key="1">
    <citation type="submission" date="2018-03" db="EMBL/GenBank/DDBJ databases">
        <title>Genomic Encyclopedia of Archaeal and Bacterial Type Strains, Phase II (KMG-II): from individual species to whole genera.</title>
        <authorList>
            <person name="Goeker M."/>
        </authorList>
    </citation>
    <scope>NUCLEOTIDE SEQUENCE [LARGE SCALE GENOMIC DNA]</scope>
    <source>
        <strain evidence="7 8">DSM 43146</strain>
    </source>
</reference>
<feature type="domain" description="NADH:flavin oxidoreductase/NADH oxidase N-terminal" evidence="6">
    <location>
        <begin position="4"/>
        <end position="335"/>
    </location>
</feature>
<comment type="caution">
    <text evidence="7">The sequence shown here is derived from an EMBL/GenBank/DDBJ whole genome shotgun (WGS) entry which is preliminary data.</text>
</comment>
<dbReference type="Pfam" id="PF00724">
    <property type="entry name" value="Oxidored_FMN"/>
    <property type="match status" value="1"/>
</dbReference>
<evidence type="ECO:0000256" key="4">
    <source>
        <dbReference type="ARBA" id="ARBA00022857"/>
    </source>
</evidence>
<dbReference type="OrthoDB" id="3169239at2"/>
<evidence type="ECO:0000256" key="5">
    <source>
        <dbReference type="ARBA" id="ARBA00023002"/>
    </source>
</evidence>
<name>A0A2T0K2P1_9ACTN</name>
<dbReference type="EMBL" id="PVMZ01000017">
    <property type="protein sequence ID" value="PRX17109.1"/>
    <property type="molecule type" value="Genomic_DNA"/>
</dbReference>
<protein>
    <submittedName>
        <fullName evidence="7">2,4-dienoyl-CoA reductase-like NADH-dependent reductase (Old Yellow Enzyme family)</fullName>
    </submittedName>
</protein>
<dbReference type="AlphaFoldDB" id="A0A2T0K2P1"/>
<dbReference type="Gene3D" id="3.20.20.70">
    <property type="entry name" value="Aldolase class I"/>
    <property type="match status" value="1"/>
</dbReference>
<dbReference type="CDD" id="cd02932">
    <property type="entry name" value="OYE_YqiM_FMN"/>
    <property type="match status" value="1"/>
</dbReference>
<evidence type="ECO:0000256" key="3">
    <source>
        <dbReference type="ARBA" id="ARBA00022643"/>
    </source>
</evidence>
<dbReference type="Proteomes" id="UP000239415">
    <property type="component" value="Unassembled WGS sequence"/>
</dbReference>
<dbReference type="GO" id="GO:0003959">
    <property type="term" value="F:NADPH dehydrogenase activity"/>
    <property type="evidence" value="ECO:0007669"/>
    <property type="project" value="InterPro"/>
</dbReference>
<keyword evidence="4" id="KW-0521">NADP</keyword>
<dbReference type="SUPFAM" id="SSF51395">
    <property type="entry name" value="FMN-linked oxidoreductases"/>
    <property type="match status" value="1"/>
</dbReference>
<gene>
    <name evidence="7" type="ORF">CLV67_117166</name>
</gene>
<comment type="cofactor">
    <cofactor evidence="1">
        <name>FMN</name>
        <dbReference type="ChEBI" id="CHEBI:58210"/>
    </cofactor>
</comment>
<dbReference type="InterPro" id="IPR044152">
    <property type="entry name" value="YqjM-like"/>
</dbReference>
<dbReference type="RefSeq" id="WP_106325992.1">
    <property type="nucleotide sequence ID" value="NZ_BOMO01000057.1"/>
</dbReference>
<sequence length="353" mass="37551">MAVLFEPIELRGLRIPNRVWMSPMCTYSADPGRAGVPTDFHLGHYAARAAGGAGLVMTEATAVRADGRITPWCLGLWSDEQIPAFRRIAEAITAGGAVPAIQLAHAGRKAATERPWKGGGPVTESLAWPAVGPGANAFPGYREPSALSRGEIAELVASFAAGARRALAAGFQVAEIHGAHGYLINSFLSPVSNLRGDEYGGSLENRARLVLEVIDAVRSVWPENLPVFLRISTTDWLEHGWSVDDSIRLAGLAHDHGVDLIDASSGGVEPASVPADRDYQTALAARLRAEAKVAVGAVGRITEPEWAEELLATGQADATFIGRALLRDPSWANHAAVLLGADPRFLEQYDYAL</sequence>
<dbReference type="InterPro" id="IPR013785">
    <property type="entry name" value="Aldolase_TIM"/>
</dbReference>
<organism evidence="7 8">
    <name type="scientific">Actinoplanes italicus</name>
    <dbReference type="NCBI Taxonomy" id="113567"/>
    <lineage>
        <taxon>Bacteria</taxon>
        <taxon>Bacillati</taxon>
        <taxon>Actinomycetota</taxon>
        <taxon>Actinomycetes</taxon>
        <taxon>Micromonosporales</taxon>
        <taxon>Micromonosporaceae</taxon>
        <taxon>Actinoplanes</taxon>
    </lineage>
</organism>
<keyword evidence="3" id="KW-0288">FMN</keyword>
<evidence type="ECO:0000313" key="8">
    <source>
        <dbReference type="Proteomes" id="UP000239415"/>
    </source>
</evidence>
<evidence type="ECO:0000259" key="6">
    <source>
        <dbReference type="Pfam" id="PF00724"/>
    </source>
</evidence>
<keyword evidence="2" id="KW-0285">Flavoprotein</keyword>
<dbReference type="InterPro" id="IPR001155">
    <property type="entry name" value="OxRdtase_FMN_N"/>
</dbReference>